<gene>
    <name evidence="1" type="ORF">M569_15089</name>
</gene>
<accession>S8C5J5</accession>
<name>S8C5J5_9LAMI</name>
<sequence>MNPGPVQMRPANFGGDWVDTRMFLLQMPWEQPLQPNKIHEKNSSPKTSIENNILGTVLIGQEIKKIGISN</sequence>
<protein>
    <submittedName>
        <fullName evidence="1">Uncharacterized protein</fullName>
    </submittedName>
</protein>
<organism evidence="1 2">
    <name type="scientific">Genlisea aurea</name>
    <dbReference type="NCBI Taxonomy" id="192259"/>
    <lineage>
        <taxon>Eukaryota</taxon>
        <taxon>Viridiplantae</taxon>
        <taxon>Streptophyta</taxon>
        <taxon>Embryophyta</taxon>
        <taxon>Tracheophyta</taxon>
        <taxon>Spermatophyta</taxon>
        <taxon>Magnoliopsida</taxon>
        <taxon>eudicotyledons</taxon>
        <taxon>Gunneridae</taxon>
        <taxon>Pentapetalae</taxon>
        <taxon>asterids</taxon>
        <taxon>lamiids</taxon>
        <taxon>Lamiales</taxon>
        <taxon>Lentibulariaceae</taxon>
        <taxon>Genlisea</taxon>
    </lineage>
</organism>
<keyword evidence="2" id="KW-1185">Reference proteome</keyword>
<dbReference type="EMBL" id="AUSU01008134">
    <property type="protein sequence ID" value="EPS59716.1"/>
    <property type="molecule type" value="Genomic_DNA"/>
</dbReference>
<dbReference type="Proteomes" id="UP000015453">
    <property type="component" value="Unassembled WGS sequence"/>
</dbReference>
<reference evidence="1 2" key="1">
    <citation type="journal article" date="2013" name="BMC Genomics">
        <title>The miniature genome of a carnivorous plant Genlisea aurea contains a low number of genes and short non-coding sequences.</title>
        <authorList>
            <person name="Leushkin E.V."/>
            <person name="Sutormin R.A."/>
            <person name="Nabieva E.R."/>
            <person name="Penin A.A."/>
            <person name="Kondrashov A.S."/>
            <person name="Logacheva M.D."/>
        </authorList>
    </citation>
    <scope>NUCLEOTIDE SEQUENCE [LARGE SCALE GENOMIC DNA]</scope>
</reference>
<dbReference type="AlphaFoldDB" id="S8C5J5"/>
<proteinExistence type="predicted"/>
<evidence type="ECO:0000313" key="2">
    <source>
        <dbReference type="Proteomes" id="UP000015453"/>
    </source>
</evidence>
<comment type="caution">
    <text evidence="1">The sequence shown here is derived from an EMBL/GenBank/DDBJ whole genome shotgun (WGS) entry which is preliminary data.</text>
</comment>
<evidence type="ECO:0000313" key="1">
    <source>
        <dbReference type="EMBL" id="EPS59716.1"/>
    </source>
</evidence>